<dbReference type="Pfam" id="PF06350">
    <property type="entry name" value="HSL_N"/>
    <property type="match status" value="1"/>
</dbReference>
<dbReference type="EMBL" id="JARQZJ010000037">
    <property type="protein sequence ID" value="KAK9876534.1"/>
    <property type="molecule type" value="Genomic_DNA"/>
</dbReference>
<name>A0AAW1U798_9CUCU</name>
<dbReference type="GO" id="GO:0008203">
    <property type="term" value="P:cholesterol metabolic process"/>
    <property type="evidence" value="ECO:0007669"/>
    <property type="project" value="InterPro"/>
</dbReference>
<evidence type="ECO:0000259" key="1">
    <source>
        <dbReference type="Pfam" id="PF06350"/>
    </source>
</evidence>
<dbReference type="InterPro" id="IPR010468">
    <property type="entry name" value="HSL_N"/>
</dbReference>
<proteinExistence type="predicted"/>
<dbReference type="PANTHER" id="PTHR23025:SF3">
    <property type="entry name" value="HORMONE-SENSITIVE LIPASE"/>
    <property type="match status" value="1"/>
</dbReference>
<reference evidence="3 4" key="1">
    <citation type="submission" date="2023-03" db="EMBL/GenBank/DDBJ databases">
        <title>Genome insight into feeding habits of ladybird beetles.</title>
        <authorList>
            <person name="Li H.-S."/>
            <person name="Huang Y.-H."/>
            <person name="Pang H."/>
        </authorList>
    </citation>
    <scope>NUCLEOTIDE SEQUENCE [LARGE SCALE GENOMIC DNA]</scope>
    <source>
        <strain evidence="3">SYSU_2023b</strain>
        <tissue evidence="3">Whole body</tissue>
    </source>
</reference>
<evidence type="ECO:0000259" key="2">
    <source>
        <dbReference type="Pfam" id="PF07859"/>
    </source>
</evidence>
<gene>
    <name evidence="3" type="ORF">WA026_013907</name>
</gene>
<dbReference type="GO" id="GO:0004806">
    <property type="term" value="F:triacylglycerol lipase activity"/>
    <property type="evidence" value="ECO:0007669"/>
    <property type="project" value="TreeGrafter"/>
</dbReference>
<dbReference type="Gene3D" id="3.40.50.1820">
    <property type="entry name" value="alpha/beta hydrolase"/>
    <property type="match status" value="2"/>
</dbReference>
<organism evidence="3 4">
    <name type="scientific">Henosepilachna vigintioctopunctata</name>
    <dbReference type="NCBI Taxonomy" id="420089"/>
    <lineage>
        <taxon>Eukaryota</taxon>
        <taxon>Metazoa</taxon>
        <taxon>Ecdysozoa</taxon>
        <taxon>Arthropoda</taxon>
        <taxon>Hexapoda</taxon>
        <taxon>Insecta</taxon>
        <taxon>Pterygota</taxon>
        <taxon>Neoptera</taxon>
        <taxon>Endopterygota</taxon>
        <taxon>Coleoptera</taxon>
        <taxon>Polyphaga</taxon>
        <taxon>Cucujiformia</taxon>
        <taxon>Coccinelloidea</taxon>
        <taxon>Coccinellidae</taxon>
        <taxon>Epilachninae</taxon>
        <taxon>Epilachnini</taxon>
        <taxon>Henosepilachna</taxon>
    </lineage>
</organism>
<accession>A0AAW1U798</accession>
<evidence type="ECO:0000313" key="3">
    <source>
        <dbReference type="EMBL" id="KAK9876534.1"/>
    </source>
</evidence>
<dbReference type="SUPFAM" id="SSF53474">
    <property type="entry name" value="alpha/beta-Hydrolases"/>
    <property type="match status" value="1"/>
</dbReference>
<keyword evidence="4" id="KW-1185">Reference proteome</keyword>
<evidence type="ECO:0000313" key="4">
    <source>
        <dbReference type="Proteomes" id="UP001431783"/>
    </source>
</evidence>
<comment type="caution">
    <text evidence="3">The sequence shown here is derived from an EMBL/GenBank/DDBJ whole genome shotgun (WGS) entry which is preliminary data.</text>
</comment>
<dbReference type="Proteomes" id="UP001431783">
    <property type="component" value="Unassembled WGS sequence"/>
</dbReference>
<sequence length="755" mass="84470">MTDTEYNVNLNQSECPKGVTENDEFEKYMLNLKDLCKNNADYFSHDNTENGQRMYLSFMAILDNMESLDPKVQRIKSVMHVFDFSETVPGNGFRSFMSVVESAIKYAIELNIGIKQKRESMLFRKTSSAKDIESCSHLLSSLDVCLKHLETMLEWSVDGNLFPNEDHSPDELLTYAEDINQYCFYGRCLGFQYCESLRNVLKVISLAMAIFSEAYYSQGSFVSKATTSFLTSTKYVSDPELRAKRIVNITTNAGVDFCKAFWFLSENELMNQIPSVVSSSVAVSKLIHLPTEPLSINFDGNEINVPIPSSYIGKKSVQVRLISQSVHEGMIGEAKNNKNTKPPSSGLLIHCHGGGFVAQSSKSHESYLRDWAKALKVPILSIDYSLAPEAPFPRALEEVTYAYCWALKNTHLLGSTGEHIVAAGDSAGANLILTSSLKCINLGIPPPKGLFLAYMPCVVNFVPSPSRMLCMMDPLLPFGFLLRCLKAYAVPDPNQMCKDFAFDNNSDTESFEEITESDLQELQAHKSPISETSDTLTYGSLSSNLNEENEKDVDLNQCDIEKSEKYVSDFLEKYVLDSDTETEALKITAPSMKESTSSSSIEYSFHNRVSTFVSTLKSHFNQFMGNDENSKPSASQESVLPEMTDTKIKQDFKFTVPQNPYMSPILASDDLLKQLPPTSVLSVELDPCLDDCVMFAKKLKYLHKDVTLDVLTGLPHGFLNFSMLSKEAHEGSLLCIKRIKELFDLPKKNTDESLT</sequence>
<dbReference type="GO" id="GO:0005829">
    <property type="term" value="C:cytosol"/>
    <property type="evidence" value="ECO:0007669"/>
    <property type="project" value="TreeGrafter"/>
</dbReference>
<protein>
    <recommendedName>
        <fullName evidence="5">Hormone-sensitive lipase</fullName>
    </recommendedName>
</protein>
<feature type="domain" description="Alpha/beta hydrolase fold-3" evidence="2">
    <location>
        <begin position="348"/>
        <end position="489"/>
    </location>
</feature>
<dbReference type="InterPro" id="IPR029058">
    <property type="entry name" value="AB_hydrolase_fold"/>
</dbReference>
<dbReference type="InterPro" id="IPR013094">
    <property type="entry name" value="AB_hydrolase_3"/>
</dbReference>
<evidence type="ECO:0008006" key="5">
    <source>
        <dbReference type="Google" id="ProtNLM"/>
    </source>
</evidence>
<feature type="domain" description="Alpha/beta hydrolase fold-3" evidence="2">
    <location>
        <begin position="656"/>
        <end position="719"/>
    </location>
</feature>
<feature type="domain" description="Hormone-sensitive lipase N-terminal" evidence="1">
    <location>
        <begin position="31"/>
        <end position="330"/>
    </location>
</feature>
<dbReference type="PANTHER" id="PTHR23025">
    <property type="entry name" value="TRIACYLGLYCEROL LIPASE"/>
    <property type="match status" value="1"/>
</dbReference>
<dbReference type="Pfam" id="PF07859">
    <property type="entry name" value="Abhydrolase_3"/>
    <property type="match status" value="2"/>
</dbReference>
<dbReference type="GO" id="GO:0019433">
    <property type="term" value="P:triglyceride catabolic process"/>
    <property type="evidence" value="ECO:0007669"/>
    <property type="project" value="TreeGrafter"/>
</dbReference>
<dbReference type="GO" id="GO:0004771">
    <property type="term" value="F:sterol ester esterase activity"/>
    <property type="evidence" value="ECO:0007669"/>
    <property type="project" value="TreeGrafter"/>
</dbReference>
<dbReference type="AlphaFoldDB" id="A0AAW1U798"/>